<feature type="region of interest" description="Disordered" evidence="5">
    <location>
        <begin position="543"/>
        <end position="596"/>
    </location>
</feature>
<gene>
    <name evidence="7" type="ORF">MSAN_00057300</name>
</gene>
<dbReference type="Pfam" id="PF08573">
    <property type="entry name" value="SAE2"/>
    <property type="match status" value="1"/>
</dbReference>
<keyword evidence="3" id="KW-0539">Nucleus</keyword>
<dbReference type="PANTHER" id="PTHR15107:SF0">
    <property type="entry name" value="DNA ENDONUCLEASE ACTIVATOR CTP1 C-TERMINAL DOMAIN-CONTAINING PROTEIN"/>
    <property type="match status" value="1"/>
</dbReference>
<comment type="caution">
    <text evidence="7">The sequence shown here is derived from an EMBL/GenBank/DDBJ whole genome shotgun (WGS) entry which is preliminary data.</text>
</comment>
<feature type="compositionally biased region" description="Low complexity" evidence="5">
    <location>
        <begin position="389"/>
        <end position="401"/>
    </location>
</feature>
<evidence type="ECO:0000313" key="8">
    <source>
        <dbReference type="Proteomes" id="UP000623467"/>
    </source>
</evidence>
<keyword evidence="2" id="KW-0227">DNA damage</keyword>
<feature type="coiled-coil region" evidence="4">
    <location>
        <begin position="17"/>
        <end position="44"/>
    </location>
</feature>
<proteinExistence type="predicted"/>
<evidence type="ECO:0000313" key="7">
    <source>
        <dbReference type="EMBL" id="KAF7376418.1"/>
    </source>
</evidence>
<dbReference type="PANTHER" id="PTHR15107">
    <property type="entry name" value="RETINOBLASTOMA BINDING PROTEIN 8"/>
    <property type="match status" value="1"/>
</dbReference>
<dbReference type="EMBL" id="JACAZH010000001">
    <property type="protein sequence ID" value="KAF7376418.1"/>
    <property type="molecule type" value="Genomic_DNA"/>
</dbReference>
<reference evidence="7" key="1">
    <citation type="submission" date="2020-05" db="EMBL/GenBank/DDBJ databases">
        <title>Mycena genomes resolve the evolution of fungal bioluminescence.</title>
        <authorList>
            <person name="Tsai I.J."/>
        </authorList>
    </citation>
    <scope>NUCLEOTIDE SEQUENCE</scope>
    <source>
        <strain evidence="7">160909Yilan</strain>
    </source>
</reference>
<name>A0A8H6ZCH0_9AGAR</name>
<feature type="region of interest" description="Disordered" evidence="5">
    <location>
        <begin position="611"/>
        <end position="634"/>
    </location>
</feature>
<evidence type="ECO:0000256" key="3">
    <source>
        <dbReference type="ARBA" id="ARBA00023242"/>
    </source>
</evidence>
<feature type="compositionally biased region" description="Basic and acidic residues" evidence="5">
    <location>
        <begin position="550"/>
        <end position="570"/>
    </location>
</feature>
<evidence type="ECO:0000256" key="1">
    <source>
        <dbReference type="ARBA" id="ARBA00004123"/>
    </source>
</evidence>
<dbReference type="GO" id="GO:0010792">
    <property type="term" value="P:DNA double-strand break processing involved in repair via single-strand annealing"/>
    <property type="evidence" value="ECO:0007669"/>
    <property type="project" value="TreeGrafter"/>
</dbReference>
<dbReference type="GO" id="GO:0003684">
    <property type="term" value="F:damaged DNA binding"/>
    <property type="evidence" value="ECO:0007669"/>
    <property type="project" value="TreeGrafter"/>
</dbReference>
<evidence type="ECO:0000256" key="5">
    <source>
        <dbReference type="SAM" id="MobiDB-lite"/>
    </source>
</evidence>
<dbReference type="InterPro" id="IPR013882">
    <property type="entry name" value="Ctp1_C"/>
</dbReference>
<comment type="subcellular location">
    <subcellularLocation>
        <location evidence="1">Nucleus</location>
    </subcellularLocation>
</comment>
<keyword evidence="4" id="KW-0175">Coiled coil</keyword>
<protein>
    <submittedName>
        <fullName evidence="7">SAE2 domain-containing protein</fullName>
    </submittedName>
</protein>
<dbReference type="AlphaFoldDB" id="A0A8H6ZCH0"/>
<feature type="compositionally biased region" description="Basic and acidic residues" evidence="5">
    <location>
        <begin position="430"/>
        <end position="440"/>
    </location>
</feature>
<feature type="region of interest" description="Disordered" evidence="5">
    <location>
        <begin position="199"/>
        <end position="440"/>
    </location>
</feature>
<accession>A0A8H6ZCH0</accession>
<evidence type="ECO:0000256" key="4">
    <source>
        <dbReference type="SAM" id="Coils"/>
    </source>
</evidence>
<feature type="region of interest" description="Disordered" evidence="5">
    <location>
        <begin position="447"/>
        <end position="466"/>
    </location>
</feature>
<dbReference type="GO" id="GO:0005634">
    <property type="term" value="C:nucleus"/>
    <property type="evidence" value="ECO:0007669"/>
    <property type="project" value="UniProtKB-SubCell"/>
</dbReference>
<feature type="compositionally biased region" description="Pro residues" evidence="5">
    <location>
        <begin position="284"/>
        <end position="300"/>
    </location>
</feature>
<keyword evidence="8" id="KW-1185">Reference proteome</keyword>
<dbReference type="Proteomes" id="UP000623467">
    <property type="component" value="Unassembled WGS sequence"/>
</dbReference>
<organism evidence="7 8">
    <name type="scientific">Mycena sanguinolenta</name>
    <dbReference type="NCBI Taxonomy" id="230812"/>
    <lineage>
        <taxon>Eukaryota</taxon>
        <taxon>Fungi</taxon>
        <taxon>Dikarya</taxon>
        <taxon>Basidiomycota</taxon>
        <taxon>Agaricomycotina</taxon>
        <taxon>Agaricomycetes</taxon>
        <taxon>Agaricomycetidae</taxon>
        <taxon>Agaricales</taxon>
        <taxon>Marasmiineae</taxon>
        <taxon>Mycenaceae</taxon>
        <taxon>Mycena</taxon>
    </lineage>
</organism>
<feature type="region of interest" description="Disordered" evidence="5">
    <location>
        <begin position="143"/>
        <end position="172"/>
    </location>
</feature>
<sequence>MSYKELLGRIAGFQTDLSKERKANKELLARVQGLTTERDALKTKVSDSAILSPLNATHHSKSEILLQRRYDDLLAAKLSAEARYEADYRKFRALKAYMDSAEIQDLEAQYKIDLPHLTKDEKTRRRGEILALFEKKAQDIEAGENSKEEIMLGDNNPIAVQSDKENQKTPVPAVRKRLVSQSPRLPLSPVGVLFQSTPKVQPAEPLPAASSSRTLAPNPRSHVPSKPQPPTGIILIPSSSDTEEPQHPDSDPFPIEAVPFINPARPVSSMSMSETEDDSSQEFRPPPKPPSIPVKAPPPTQEDLESLIKPSVSHNLNPRMGDRSASSRQPDSLQLVDQRPKSKTRHSDSDVKPSIPAGVTSKERPTKKRRLSSPGPGPSSARRVSMDKSATSVAGTSAATALYVSEDTPSPPRRQDKDRSASTGRKVKGIVKDSGKGKQRELFKTLTKTPVHAQASSSKQLADYSAYKGRGRYATDNTDGNTTINANFTIDPARNGGKNFQYDEVVRGRADRQRMEAGDCECCRDYYQQIGPMPPRLQAPLWRTPPSSPHESKPCLRTESAPKESADITSHKQTISRHRHHWAPASTPPSYWSIGFPNTQEVVSINEKAREMHQQKQKIVQEEANKDGGRFKKR</sequence>
<evidence type="ECO:0000256" key="2">
    <source>
        <dbReference type="ARBA" id="ARBA00022763"/>
    </source>
</evidence>
<evidence type="ECO:0000259" key="6">
    <source>
        <dbReference type="Pfam" id="PF08573"/>
    </source>
</evidence>
<dbReference type="OrthoDB" id="5801062at2759"/>
<dbReference type="InterPro" id="IPR033316">
    <property type="entry name" value="RBBP8-like"/>
</dbReference>
<feature type="domain" description="DNA endonuclease activator Ctp1 C-terminal" evidence="6">
    <location>
        <begin position="501"/>
        <end position="601"/>
    </location>
</feature>